<feature type="region of interest" description="Disordered" evidence="8">
    <location>
        <begin position="1"/>
        <end position="21"/>
    </location>
</feature>
<protein>
    <submittedName>
        <fullName evidence="12">Protein SAR DEFICIENT 1</fullName>
    </submittedName>
</protein>
<evidence type="ECO:0000256" key="8">
    <source>
        <dbReference type="SAM" id="MobiDB-lite"/>
    </source>
</evidence>
<feature type="domain" description="Calmodulin binding protein central" evidence="10">
    <location>
        <begin position="250"/>
        <end position="316"/>
    </location>
</feature>
<evidence type="ECO:0000259" key="11">
    <source>
        <dbReference type="Pfam" id="PF20452"/>
    </source>
</evidence>
<dbReference type="Pfam" id="PF20452">
    <property type="entry name" value="Calmod_bind_C"/>
    <property type="match status" value="1"/>
</dbReference>
<dbReference type="PANTHER" id="PTHR31713:SF42">
    <property type="entry name" value="PROTEIN SAR DEFICIENT 1"/>
    <property type="match status" value="1"/>
</dbReference>
<gene>
    <name evidence="12" type="ORF">Adt_41002</name>
</gene>
<dbReference type="Pfam" id="PF20451">
    <property type="entry name" value="Calmod_bind_M"/>
    <property type="match status" value="1"/>
</dbReference>
<dbReference type="PANTHER" id="PTHR31713">
    <property type="entry name" value="OS02G0177800 PROTEIN"/>
    <property type="match status" value="1"/>
</dbReference>
<feature type="domain" description="Calmodulin binding protein-like N-terminal" evidence="9">
    <location>
        <begin position="88"/>
        <end position="238"/>
    </location>
</feature>
<evidence type="ECO:0000259" key="10">
    <source>
        <dbReference type="Pfam" id="PF20451"/>
    </source>
</evidence>
<evidence type="ECO:0000256" key="5">
    <source>
        <dbReference type="ARBA" id="ARBA00023159"/>
    </source>
</evidence>
<keyword evidence="6" id="KW-0804">Transcription</keyword>
<accession>A0ABD1PML5</accession>
<dbReference type="InterPro" id="IPR046831">
    <property type="entry name" value="Calmodulin_bind_N"/>
</dbReference>
<comment type="subcellular location">
    <subcellularLocation>
        <location evidence="1">Nucleus</location>
    </subcellularLocation>
</comment>
<name>A0ABD1PML5_9LAMI</name>
<proteinExistence type="inferred from homology"/>
<dbReference type="EMBL" id="JBFOLK010000013">
    <property type="protein sequence ID" value="KAL2465151.1"/>
    <property type="molecule type" value="Genomic_DNA"/>
</dbReference>
<evidence type="ECO:0000256" key="6">
    <source>
        <dbReference type="ARBA" id="ARBA00023163"/>
    </source>
</evidence>
<dbReference type="InterPro" id="IPR012416">
    <property type="entry name" value="CBP60"/>
</dbReference>
<evidence type="ECO:0000313" key="12">
    <source>
        <dbReference type="EMBL" id="KAL2465151.1"/>
    </source>
</evidence>
<evidence type="ECO:0000259" key="9">
    <source>
        <dbReference type="Pfam" id="PF07887"/>
    </source>
</evidence>
<dbReference type="InterPro" id="IPR046829">
    <property type="entry name" value="Calmod_bind_C"/>
</dbReference>
<dbReference type="GO" id="GO:0005634">
    <property type="term" value="C:nucleus"/>
    <property type="evidence" value="ECO:0007669"/>
    <property type="project" value="UniProtKB-SubCell"/>
</dbReference>
<sequence>MAAKRLFDEDQDQPNQKRMKTRPSLVSVIREVVMVNFLENFCSTLEPMIRRVVSEEVDNGVRLICMRSISRSPSLKIQAADHEQPTALQLIFSKRLSLPIFTGTKIVDIDNNPLQILLVDSTAAGHAKIPTSLPYRIKIEIVVLDGDFDRPELTWKKEEFDKKIVRERSGKRPLLAGRELNIMMRDGIAVVGDIEFTDNSSWIRSRKFKIGARVVSQGNSQSVRICEAMTEPFVVKDHRGELYMKHHPPALEDDVWRLEKIGKNGAFHRKLSSHGINTVQDFLKLFTVEPSKLRKILGDGMSDNMWKVTLGQAKTCNLGSKLYRYCGPSYTLILNSICQIVKLEVDGRVYFTHDLKTIQTSYVANLIKDAYMEWNSLEEVHETALLTQGDMMIGHDPNEQQRVIRSYMGHSQSLITDGSSGSDGGAFGWVVNSGFLSPNTD</sequence>
<keyword evidence="13" id="KW-1185">Reference proteome</keyword>
<dbReference type="InterPro" id="IPR046830">
    <property type="entry name" value="Calmod_bind_M"/>
</dbReference>
<keyword evidence="3" id="KW-0805">Transcription regulation</keyword>
<evidence type="ECO:0000313" key="13">
    <source>
        <dbReference type="Proteomes" id="UP001604336"/>
    </source>
</evidence>
<evidence type="ECO:0000256" key="4">
    <source>
        <dbReference type="ARBA" id="ARBA00023125"/>
    </source>
</evidence>
<evidence type="ECO:0000256" key="3">
    <source>
        <dbReference type="ARBA" id="ARBA00023015"/>
    </source>
</evidence>
<comment type="similarity">
    <text evidence="2">Belongs to the plant ACBP60 protein family.</text>
</comment>
<dbReference type="AlphaFoldDB" id="A0ABD1PML5"/>
<evidence type="ECO:0000256" key="7">
    <source>
        <dbReference type="ARBA" id="ARBA00023242"/>
    </source>
</evidence>
<keyword evidence="5" id="KW-0010">Activator</keyword>
<dbReference type="GO" id="GO:0003677">
    <property type="term" value="F:DNA binding"/>
    <property type="evidence" value="ECO:0007669"/>
    <property type="project" value="UniProtKB-KW"/>
</dbReference>
<keyword evidence="4" id="KW-0238">DNA-binding</keyword>
<evidence type="ECO:0000256" key="2">
    <source>
        <dbReference type="ARBA" id="ARBA00007214"/>
    </source>
</evidence>
<feature type="domain" description="Calmodulin binding protein C-terminal" evidence="11">
    <location>
        <begin position="321"/>
        <end position="380"/>
    </location>
</feature>
<comment type="caution">
    <text evidence="12">The sequence shown here is derived from an EMBL/GenBank/DDBJ whole genome shotgun (WGS) entry which is preliminary data.</text>
</comment>
<organism evidence="12 13">
    <name type="scientific">Abeliophyllum distichum</name>
    <dbReference type="NCBI Taxonomy" id="126358"/>
    <lineage>
        <taxon>Eukaryota</taxon>
        <taxon>Viridiplantae</taxon>
        <taxon>Streptophyta</taxon>
        <taxon>Embryophyta</taxon>
        <taxon>Tracheophyta</taxon>
        <taxon>Spermatophyta</taxon>
        <taxon>Magnoliopsida</taxon>
        <taxon>eudicotyledons</taxon>
        <taxon>Gunneridae</taxon>
        <taxon>Pentapetalae</taxon>
        <taxon>asterids</taxon>
        <taxon>lamiids</taxon>
        <taxon>Lamiales</taxon>
        <taxon>Oleaceae</taxon>
        <taxon>Forsythieae</taxon>
        <taxon>Abeliophyllum</taxon>
    </lineage>
</organism>
<evidence type="ECO:0000256" key="1">
    <source>
        <dbReference type="ARBA" id="ARBA00004123"/>
    </source>
</evidence>
<dbReference type="Proteomes" id="UP001604336">
    <property type="component" value="Unassembled WGS sequence"/>
</dbReference>
<reference evidence="13" key="1">
    <citation type="submission" date="2024-07" db="EMBL/GenBank/DDBJ databases">
        <title>Two chromosome-level genome assemblies of Korean endemic species Abeliophyllum distichum and Forsythia ovata (Oleaceae).</title>
        <authorList>
            <person name="Jang H."/>
        </authorList>
    </citation>
    <scope>NUCLEOTIDE SEQUENCE [LARGE SCALE GENOMIC DNA]</scope>
</reference>
<dbReference type="Pfam" id="PF07887">
    <property type="entry name" value="Calmodulin_bind"/>
    <property type="match status" value="1"/>
</dbReference>
<keyword evidence="7" id="KW-0539">Nucleus</keyword>